<sequence length="44" mass="4816">MRITIGEAWLAAAGVDAVEALLVAICLNLRPLVWDPIIRNQIDT</sequence>
<gene>
    <name evidence="1" type="ORF">YSA_06473</name>
</gene>
<dbReference type="KEGG" id="ppi:YSA_06473"/>
<organism evidence="1 2">
    <name type="scientific">Pseudomonas putida ND6</name>
    <dbReference type="NCBI Taxonomy" id="231023"/>
    <lineage>
        <taxon>Bacteria</taxon>
        <taxon>Pseudomonadati</taxon>
        <taxon>Pseudomonadota</taxon>
        <taxon>Gammaproteobacteria</taxon>
        <taxon>Pseudomonadales</taxon>
        <taxon>Pseudomonadaceae</taxon>
        <taxon>Pseudomonas</taxon>
    </lineage>
</organism>
<dbReference type="Proteomes" id="UP000005268">
    <property type="component" value="Chromosome"/>
</dbReference>
<evidence type="ECO:0000313" key="2">
    <source>
        <dbReference type="Proteomes" id="UP000005268"/>
    </source>
</evidence>
<accession>I3UXN5</accession>
<dbReference type="EMBL" id="CP003588">
    <property type="protein sequence ID" value="AFK70256.1"/>
    <property type="molecule type" value="Genomic_DNA"/>
</dbReference>
<protein>
    <submittedName>
        <fullName evidence="1">Uncharacterized protein</fullName>
    </submittedName>
</protein>
<evidence type="ECO:0000313" key="1">
    <source>
        <dbReference type="EMBL" id="AFK70256.1"/>
    </source>
</evidence>
<dbReference type="HOGENOM" id="CLU_3220918_0_0_6"/>
<dbReference type="AlphaFoldDB" id="I3UXN5"/>
<name>I3UXN5_PSEPU</name>
<proteinExistence type="predicted"/>
<reference evidence="1 2" key="1">
    <citation type="journal article" date="2012" name="J. Bacteriol.">
        <title>Complete Genome Sequence of the Naphthalene-Degrading Pseudomonas putida Strain ND6.</title>
        <authorList>
            <person name="Li S."/>
            <person name="Zhao H."/>
            <person name="Li Y."/>
            <person name="Niu S."/>
            <person name="Cai B."/>
        </authorList>
    </citation>
    <scope>NUCLEOTIDE SEQUENCE [LARGE SCALE GENOMIC DNA]</scope>
    <source>
        <strain evidence="1 2">ND6</strain>
    </source>
</reference>